<dbReference type="KEGG" id="lgi:LOTGIDRAFT_75076"/>
<dbReference type="Pfam" id="PF00248">
    <property type="entry name" value="Aldo_ket_red"/>
    <property type="match status" value="1"/>
</dbReference>
<dbReference type="OrthoDB" id="416253at2759"/>
<dbReference type="Proteomes" id="UP000030746">
    <property type="component" value="Unassembled WGS sequence"/>
</dbReference>
<accession>V3ZPZ3</accession>
<organism evidence="2 3">
    <name type="scientific">Lottia gigantea</name>
    <name type="common">Giant owl limpet</name>
    <dbReference type="NCBI Taxonomy" id="225164"/>
    <lineage>
        <taxon>Eukaryota</taxon>
        <taxon>Metazoa</taxon>
        <taxon>Spiralia</taxon>
        <taxon>Lophotrochozoa</taxon>
        <taxon>Mollusca</taxon>
        <taxon>Gastropoda</taxon>
        <taxon>Patellogastropoda</taxon>
        <taxon>Lottioidea</taxon>
        <taxon>Lottiidae</taxon>
        <taxon>Lottia</taxon>
    </lineage>
</organism>
<name>V3ZPZ3_LOTGI</name>
<feature type="non-terminal residue" evidence="2">
    <location>
        <position position="170"/>
    </location>
</feature>
<reference evidence="2 3" key="1">
    <citation type="journal article" date="2013" name="Nature">
        <title>Insights into bilaterian evolution from three spiralian genomes.</title>
        <authorList>
            <person name="Simakov O."/>
            <person name="Marletaz F."/>
            <person name="Cho S.J."/>
            <person name="Edsinger-Gonzales E."/>
            <person name="Havlak P."/>
            <person name="Hellsten U."/>
            <person name="Kuo D.H."/>
            <person name="Larsson T."/>
            <person name="Lv J."/>
            <person name="Arendt D."/>
            <person name="Savage R."/>
            <person name="Osoegawa K."/>
            <person name="de Jong P."/>
            <person name="Grimwood J."/>
            <person name="Chapman J.A."/>
            <person name="Shapiro H."/>
            <person name="Aerts A."/>
            <person name="Otillar R.P."/>
            <person name="Terry A.Y."/>
            <person name="Boore J.L."/>
            <person name="Grigoriev I.V."/>
            <person name="Lindberg D.R."/>
            <person name="Seaver E.C."/>
            <person name="Weisblat D.A."/>
            <person name="Putnam N.H."/>
            <person name="Rokhsar D.S."/>
        </authorList>
    </citation>
    <scope>NUCLEOTIDE SEQUENCE [LARGE SCALE GENOMIC DNA]</scope>
</reference>
<proteinExistence type="predicted"/>
<dbReference type="PANTHER" id="PTHR43827">
    <property type="entry name" value="2,5-DIKETO-D-GLUCONIC ACID REDUCTASE"/>
    <property type="match status" value="1"/>
</dbReference>
<dbReference type="CDD" id="cd19071">
    <property type="entry name" value="AKR_AKR1-5-like"/>
    <property type="match status" value="1"/>
</dbReference>
<dbReference type="HOGENOM" id="CLU_023205_12_0_1"/>
<dbReference type="InterPro" id="IPR023210">
    <property type="entry name" value="NADP_OxRdtase_dom"/>
</dbReference>
<dbReference type="SUPFAM" id="SSF51430">
    <property type="entry name" value="NAD(P)-linked oxidoreductase"/>
    <property type="match status" value="1"/>
</dbReference>
<dbReference type="EMBL" id="KB203470">
    <property type="protein sequence ID" value="ESO84575.1"/>
    <property type="molecule type" value="Genomic_DNA"/>
</dbReference>
<dbReference type="Gene3D" id="3.20.20.100">
    <property type="entry name" value="NADP-dependent oxidoreductase domain"/>
    <property type="match status" value="1"/>
</dbReference>
<dbReference type="AlphaFoldDB" id="V3ZPZ3"/>
<dbReference type="GeneID" id="20252169"/>
<keyword evidence="3" id="KW-1185">Reference proteome</keyword>
<dbReference type="InterPro" id="IPR018170">
    <property type="entry name" value="Aldo/ket_reductase_CS"/>
</dbReference>
<dbReference type="OMA" id="DWTIQEI"/>
<dbReference type="GO" id="GO:0016491">
    <property type="term" value="F:oxidoreductase activity"/>
    <property type="evidence" value="ECO:0007669"/>
    <property type="project" value="InterPro"/>
</dbReference>
<sequence>SVNSFIHSSYDRLDSGYVDQVLIHSPDGGRNVETYKSLLEFKKEGLVRSVGVSNFGVQHLKGLEEAGLPTPSVNQIEFHPWFKRPELVKYCKDKGIVVVGYCPIVRGQKFDDPEIVKLSKMLNKTPAQILIRYSVQSGVITIPKSGKPQRIKENSEVFDWEIPQESMDVL</sequence>
<evidence type="ECO:0000313" key="3">
    <source>
        <dbReference type="Proteomes" id="UP000030746"/>
    </source>
</evidence>
<dbReference type="STRING" id="225164.V3ZPZ3"/>
<evidence type="ECO:0000313" key="2">
    <source>
        <dbReference type="EMBL" id="ESO84575.1"/>
    </source>
</evidence>
<dbReference type="PROSITE" id="PS00062">
    <property type="entry name" value="ALDOKETO_REDUCTASE_2"/>
    <property type="match status" value="1"/>
</dbReference>
<dbReference type="InterPro" id="IPR020471">
    <property type="entry name" value="AKR"/>
</dbReference>
<feature type="non-terminal residue" evidence="2">
    <location>
        <position position="1"/>
    </location>
</feature>
<gene>
    <name evidence="2" type="ORF">LOTGIDRAFT_75076</name>
</gene>
<dbReference type="InterPro" id="IPR036812">
    <property type="entry name" value="NAD(P)_OxRdtase_dom_sf"/>
</dbReference>
<dbReference type="RefSeq" id="XP_009064712.1">
    <property type="nucleotide sequence ID" value="XM_009066464.1"/>
</dbReference>
<protein>
    <recommendedName>
        <fullName evidence="1">NADP-dependent oxidoreductase domain-containing protein</fullName>
    </recommendedName>
</protein>
<evidence type="ECO:0000259" key="1">
    <source>
        <dbReference type="Pfam" id="PF00248"/>
    </source>
</evidence>
<dbReference type="PANTHER" id="PTHR43827:SF13">
    <property type="entry name" value="ALDO_KETO REDUCTASE FAMILY PROTEIN"/>
    <property type="match status" value="1"/>
</dbReference>
<feature type="domain" description="NADP-dependent oxidoreductase" evidence="1">
    <location>
        <begin position="5"/>
        <end position="168"/>
    </location>
</feature>
<dbReference type="CTD" id="20252169"/>
<dbReference type="PRINTS" id="PR00069">
    <property type="entry name" value="ALDKETRDTASE"/>
</dbReference>